<keyword evidence="2" id="KW-1185">Reference proteome</keyword>
<dbReference type="InParanoid" id="A0A0C3AGP4"/>
<reference evidence="2" key="2">
    <citation type="submission" date="2015-01" db="EMBL/GenBank/DDBJ databases">
        <title>Evolutionary Origins and Diversification of the Mycorrhizal Mutualists.</title>
        <authorList>
            <consortium name="DOE Joint Genome Institute"/>
            <consortium name="Mycorrhizal Genomics Consortium"/>
            <person name="Kohler A."/>
            <person name="Kuo A."/>
            <person name="Nagy L.G."/>
            <person name="Floudas D."/>
            <person name="Copeland A."/>
            <person name="Barry K.W."/>
            <person name="Cichocki N."/>
            <person name="Veneault-Fourrey C."/>
            <person name="LaButti K."/>
            <person name="Lindquist E.A."/>
            <person name="Lipzen A."/>
            <person name="Lundell T."/>
            <person name="Morin E."/>
            <person name="Murat C."/>
            <person name="Riley R."/>
            <person name="Ohm R."/>
            <person name="Sun H."/>
            <person name="Tunlid A."/>
            <person name="Henrissat B."/>
            <person name="Grigoriev I.V."/>
            <person name="Hibbett D.S."/>
            <person name="Martin F."/>
        </authorList>
    </citation>
    <scope>NUCLEOTIDE SEQUENCE [LARGE SCALE GENOMIC DNA]</scope>
    <source>
        <strain evidence="2">Foug A</strain>
    </source>
</reference>
<evidence type="ECO:0000313" key="2">
    <source>
        <dbReference type="Proteomes" id="UP000053989"/>
    </source>
</evidence>
<organism evidence="1 2">
    <name type="scientific">Scleroderma citrinum Foug A</name>
    <dbReference type="NCBI Taxonomy" id="1036808"/>
    <lineage>
        <taxon>Eukaryota</taxon>
        <taxon>Fungi</taxon>
        <taxon>Dikarya</taxon>
        <taxon>Basidiomycota</taxon>
        <taxon>Agaricomycotina</taxon>
        <taxon>Agaricomycetes</taxon>
        <taxon>Agaricomycetidae</taxon>
        <taxon>Boletales</taxon>
        <taxon>Sclerodermatineae</taxon>
        <taxon>Sclerodermataceae</taxon>
        <taxon>Scleroderma</taxon>
    </lineage>
</organism>
<gene>
    <name evidence="1" type="ORF">SCLCIDRAFT_8605</name>
</gene>
<dbReference type="HOGENOM" id="CLU_047153_3_0_1"/>
<dbReference type="AlphaFoldDB" id="A0A0C3AGP4"/>
<evidence type="ECO:0000313" key="1">
    <source>
        <dbReference type="EMBL" id="KIM64072.1"/>
    </source>
</evidence>
<dbReference type="Proteomes" id="UP000053989">
    <property type="component" value="Unassembled WGS sequence"/>
</dbReference>
<proteinExistence type="predicted"/>
<dbReference type="OrthoDB" id="2688374at2759"/>
<accession>A0A0C3AGP4</accession>
<protein>
    <submittedName>
        <fullName evidence="1">Uncharacterized protein</fullName>
    </submittedName>
</protein>
<name>A0A0C3AGP4_9AGAM</name>
<sequence length="434" mass="49130">MLTAYGLGGDGTCIHSSRSFHYDHSVQAISMTLARTSLLQHSISTPTISKARKFELINAAPTKVQNHTDSQARTIHRPQSVPVMAKEINSAIIDKQTFHIQEAFHAIQSRLKMDGDQYLEFIFTGAEFDALHKLIDESLGYLRKPKMSFFLDESILIVQCPSLVHEGPLEDVLSTLHQFVSLPYSRQALRIAIPPNFYLKTLDLDATPDMVLTMTSMRGPKVIWIPFLIECAFSQGEKVFDQVKKEIAAYPELCLVIIILITEVPKYWSPQKGSERWKYFEALGPLELDEFVHICDPQLGEGQEFIVPVTAKGHRWCSIDQTPLIPPVPMIQVDPEVEETEYSTHGVMLGIINMSRVHELINKGLCLIKNDIICFLHKIYTNVDESLEFTALEASVVSLLSTWDDFHSALTSASQVTAHVRYTEWYGGHWRSKK</sequence>
<dbReference type="EMBL" id="KN822030">
    <property type="protein sequence ID" value="KIM64072.1"/>
    <property type="molecule type" value="Genomic_DNA"/>
</dbReference>
<reference evidence="1 2" key="1">
    <citation type="submission" date="2014-04" db="EMBL/GenBank/DDBJ databases">
        <authorList>
            <consortium name="DOE Joint Genome Institute"/>
            <person name="Kuo A."/>
            <person name="Kohler A."/>
            <person name="Nagy L.G."/>
            <person name="Floudas D."/>
            <person name="Copeland A."/>
            <person name="Barry K.W."/>
            <person name="Cichocki N."/>
            <person name="Veneault-Fourrey C."/>
            <person name="LaButti K."/>
            <person name="Lindquist E.A."/>
            <person name="Lipzen A."/>
            <person name="Lundell T."/>
            <person name="Morin E."/>
            <person name="Murat C."/>
            <person name="Sun H."/>
            <person name="Tunlid A."/>
            <person name="Henrissat B."/>
            <person name="Grigoriev I.V."/>
            <person name="Hibbett D.S."/>
            <person name="Martin F."/>
            <person name="Nordberg H.P."/>
            <person name="Cantor M.N."/>
            <person name="Hua S.X."/>
        </authorList>
    </citation>
    <scope>NUCLEOTIDE SEQUENCE [LARGE SCALE GENOMIC DNA]</scope>
    <source>
        <strain evidence="1 2">Foug A</strain>
    </source>
</reference>